<proteinExistence type="predicted"/>
<dbReference type="Proteomes" id="UP000008898">
    <property type="component" value="Chromosome"/>
</dbReference>
<dbReference type="InterPro" id="IPR013783">
    <property type="entry name" value="Ig-like_fold"/>
</dbReference>
<evidence type="ECO:0000256" key="1">
    <source>
        <dbReference type="SAM" id="SignalP"/>
    </source>
</evidence>
<evidence type="ECO:0000259" key="2">
    <source>
        <dbReference type="PROSITE" id="PS50853"/>
    </source>
</evidence>
<evidence type="ECO:0000313" key="4">
    <source>
        <dbReference type="Proteomes" id="UP000008898"/>
    </source>
</evidence>
<dbReference type="EMBL" id="FP476056">
    <property type="protein sequence ID" value="CAZ97360.1"/>
    <property type="molecule type" value="Genomic_DNA"/>
</dbReference>
<dbReference type="AlphaFoldDB" id="G0L044"/>
<dbReference type="InterPro" id="IPR003961">
    <property type="entry name" value="FN3_dom"/>
</dbReference>
<feature type="chain" id="PRO_5003402361" evidence="1">
    <location>
        <begin position="23"/>
        <end position="543"/>
    </location>
</feature>
<dbReference type="PROSITE" id="PS51257">
    <property type="entry name" value="PROKAR_LIPOPROTEIN"/>
    <property type="match status" value="1"/>
</dbReference>
<dbReference type="KEGG" id="zga:ZOBELLIA_3222"/>
<name>G0L044_ZOBGA</name>
<dbReference type="RefSeq" id="WP_013994554.1">
    <property type="nucleotide sequence ID" value="NC_015844.1"/>
</dbReference>
<dbReference type="PROSITE" id="PS50853">
    <property type="entry name" value="FN3"/>
    <property type="match status" value="1"/>
</dbReference>
<evidence type="ECO:0000313" key="3">
    <source>
        <dbReference type="EMBL" id="CAZ97360.1"/>
    </source>
</evidence>
<keyword evidence="4" id="KW-1185">Reference proteome</keyword>
<organism evidence="3 4">
    <name type="scientific">Zobellia galactanivorans (strain DSM 12802 / CCUG 47099 / CIP 106680 / NCIMB 13871 / Dsij)</name>
    <dbReference type="NCBI Taxonomy" id="63186"/>
    <lineage>
        <taxon>Bacteria</taxon>
        <taxon>Pseudomonadati</taxon>
        <taxon>Bacteroidota</taxon>
        <taxon>Flavobacteriia</taxon>
        <taxon>Flavobacteriales</taxon>
        <taxon>Flavobacteriaceae</taxon>
        <taxon>Zobellia</taxon>
    </lineage>
</organism>
<dbReference type="SMART" id="SM00060">
    <property type="entry name" value="FN3"/>
    <property type="match status" value="1"/>
</dbReference>
<feature type="signal peptide" evidence="1">
    <location>
        <begin position="1"/>
        <end position="22"/>
    </location>
</feature>
<feature type="domain" description="Fibronectin type-III" evidence="2">
    <location>
        <begin position="36"/>
        <end position="123"/>
    </location>
</feature>
<dbReference type="InterPro" id="IPR015943">
    <property type="entry name" value="WD40/YVTN_repeat-like_dom_sf"/>
</dbReference>
<dbReference type="SUPFAM" id="SSF49265">
    <property type="entry name" value="Fibronectin type III"/>
    <property type="match status" value="1"/>
</dbReference>
<dbReference type="OrthoDB" id="9811934at2"/>
<dbReference type="CDD" id="cd00063">
    <property type="entry name" value="FN3"/>
    <property type="match status" value="1"/>
</dbReference>
<dbReference type="PANTHER" id="PTHR42754">
    <property type="entry name" value="ENDOGLUCANASE"/>
    <property type="match status" value="1"/>
</dbReference>
<gene>
    <name evidence="3" type="ordered locus">zobellia_3222</name>
</gene>
<keyword evidence="1" id="KW-0732">Signal</keyword>
<dbReference type="HOGENOM" id="CLU_555216_0_0_10"/>
<dbReference type="PANTHER" id="PTHR42754:SF1">
    <property type="entry name" value="LIPOPROTEIN"/>
    <property type="match status" value="1"/>
</dbReference>
<dbReference type="Gene3D" id="2.60.40.10">
    <property type="entry name" value="Immunoglobulins"/>
    <property type="match status" value="1"/>
</dbReference>
<dbReference type="PATRIC" id="fig|63186.3.peg.3147"/>
<reference evidence="3 4" key="2">
    <citation type="journal article" date="2012" name="Environ. Microbiol.">
        <title>Characterization of the first alginolytic operons in a marine bacterium: from their emergence in marine Flavobacteriia to their independent transfers to marine Proteobacteria and human gut Bacteroides.</title>
        <authorList>
            <person name="Thomas F."/>
            <person name="Barbeyron T."/>
            <person name="Tonon T."/>
            <person name="Genicot S."/>
            <person name="Czjzek M."/>
            <person name="Michel G."/>
        </authorList>
    </citation>
    <scope>NUCLEOTIDE SEQUENCE [LARGE SCALE GENOMIC DNA]</scope>
    <source>
        <strain evidence="4">DSM 12802 / CCUG 47099 / CIP 106680 / NCIMB 13871 / Dsij</strain>
    </source>
</reference>
<sequence length="543" mass="57910">MKKYLFLSVLSLIGLFAIGCNNDDNDSPKPTPENQKPGTFTVQVSQITKNSALLSWNAAVDPDDDLVSYTLFLEGNELKTKLETTGFPLESLTAQTDYKGKVVASDGNGNTSEATFVFTTEEEEEEEINTDGVSIAWEKSFGGSKIDMANSLQLTVDGGYIIAGTSESDDGDVGGNNDAENYLGGDFWITKLSNSGDLLWETNLGGSSDEAGNDIQQTADGGYIVVGTTYSNDQDISGDASAADFWIVKLDGSGNLIWETNYGGSSNEEATSVAQTLDGGYIVAGFSASSDGDVGGNKGGLDYWILKLDNDGLLVWESPLGGAAFDIAKSVEQTSDEGYIVAGYSESIDGDVGGNYGEKDYWIVKLDALGDLLWEKHLGGSLEDYAYDIHQTTDQGYIVAGYSESSDFDVSANHGNKDYWIVKLDTSGEITWEVNLGSSSVDTAYAIEQTSDQGYIIAGSAGTTDFDVSGPTNGGFLDYWIVKLNSSGELTWETSIGSPENDYANAVQQTDDGYIVAGYTQGIGGDVSGTGKGQWDYWVVKLE</sequence>
<dbReference type="InterPro" id="IPR011047">
    <property type="entry name" value="Quinoprotein_ADH-like_sf"/>
</dbReference>
<accession>G0L044</accession>
<protein>
    <submittedName>
        <fullName evidence="3">Fibronectin type-III repeats protein</fullName>
    </submittedName>
</protein>
<dbReference type="SUPFAM" id="SSF50998">
    <property type="entry name" value="Quinoprotein alcohol dehydrogenase-like"/>
    <property type="match status" value="1"/>
</dbReference>
<reference evidence="4" key="1">
    <citation type="submission" date="2009-07" db="EMBL/GenBank/DDBJ databases">
        <title>Complete genome sequence of Zobellia galactanivorans Dsij.</title>
        <authorList>
            <consortium name="Genoscope - CEA"/>
        </authorList>
    </citation>
    <scope>NUCLEOTIDE SEQUENCE [LARGE SCALE GENOMIC DNA]</scope>
    <source>
        <strain evidence="4">DSM 12802 / CCUG 47099 / CIP 106680 / NCIMB 13871 / Dsij</strain>
    </source>
</reference>
<dbReference type="InterPro" id="IPR036116">
    <property type="entry name" value="FN3_sf"/>
</dbReference>
<dbReference type="Pfam" id="PF00041">
    <property type="entry name" value="fn3"/>
    <property type="match status" value="1"/>
</dbReference>
<dbReference type="Gene3D" id="2.130.10.10">
    <property type="entry name" value="YVTN repeat-like/Quinoprotein amine dehydrogenase"/>
    <property type="match status" value="1"/>
</dbReference>